<dbReference type="InterPro" id="IPR007149">
    <property type="entry name" value="Leo1"/>
</dbReference>
<dbReference type="EMBL" id="CENE01000012">
    <property type="protein sequence ID" value="CEQ41245.1"/>
    <property type="molecule type" value="Genomic_DNA"/>
</dbReference>
<protein>
    <submittedName>
        <fullName evidence="2">SPOSA6832_02941-mRNA-1:cds</fullName>
    </submittedName>
</protein>
<feature type="compositionally biased region" description="Acidic residues" evidence="1">
    <location>
        <begin position="84"/>
        <end position="107"/>
    </location>
</feature>
<feature type="compositionally biased region" description="Basic and acidic residues" evidence="1">
    <location>
        <begin position="390"/>
        <end position="414"/>
    </location>
</feature>
<evidence type="ECO:0000313" key="2">
    <source>
        <dbReference type="EMBL" id="CEQ41245.1"/>
    </source>
</evidence>
<dbReference type="AlphaFoldDB" id="A0A0D6ENU2"/>
<sequence length="550" mass="60065">MADPAVDTGYDDGVNNDLINPVQATTLERDLFGDDGPPPELYPGGATGIVEGANPVPGQTAIDELPVPPPAFQIGTEGGAVPMGEDDEDAVEGDDLFGDEGDDDDELMQPAQASLDAAAAAAAAAAASPEADTDALTEEERARRRRLEYEEEEEERYLSDDGLAAQTITQEERIAQVPLANFSIPAGGKVWHAKLPNFLGLETGAWDERSWQPDEEAEAAAATNQEASQGEDVKPHVNGAGKGNLPDENVIRWRWTKDELGEVVKQSNARIVRWSDGSLSLQLGSELFDISLALDHSASLSRAANPVPPSTSTSLTPTSFSLNQGHGLTYLTARHDYNRLYESQASIGGTMTFRPSTLASQTHKRLAGVIAARHAAKGRGVKMQDLPEMDPERKKLEREKAEVEKARRARKEALRAAGGRRGGARKKGKKATTIEGLTDEEDEDEDGTGWDDRRSQPKRGRGGALQRSYSDEEEEDDDGFVAKSDDDMQMSDADKEEIEQWDEAAEREERRRKDRRKQRDFSSSDAEQDKEKEAAGVVKRRLVVESDEDE</sequence>
<feature type="compositionally biased region" description="Acidic residues" evidence="1">
    <location>
        <begin position="437"/>
        <end position="449"/>
    </location>
</feature>
<dbReference type="PANTHER" id="PTHR23146">
    <property type="entry name" value="LEO1 PROTEIN"/>
    <property type="match status" value="1"/>
</dbReference>
<keyword evidence="3" id="KW-1185">Reference proteome</keyword>
<feature type="region of interest" description="Disordered" evidence="1">
    <location>
        <begin position="376"/>
        <end position="550"/>
    </location>
</feature>
<feature type="compositionally biased region" description="Basic and acidic residues" evidence="1">
    <location>
        <begin position="507"/>
        <end position="534"/>
    </location>
</feature>
<feature type="compositionally biased region" description="Low complexity" evidence="1">
    <location>
        <begin position="121"/>
        <end position="130"/>
    </location>
</feature>
<evidence type="ECO:0000313" key="3">
    <source>
        <dbReference type="Proteomes" id="UP000243876"/>
    </source>
</evidence>
<dbReference type="Proteomes" id="UP000243876">
    <property type="component" value="Unassembled WGS sequence"/>
</dbReference>
<proteinExistence type="predicted"/>
<dbReference type="GO" id="GO:1990269">
    <property type="term" value="F:RNA polymerase II C-terminal domain phosphoserine binding"/>
    <property type="evidence" value="ECO:0007669"/>
    <property type="project" value="TreeGrafter"/>
</dbReference>
<name>A0A0D6ENU2_SPOSA</name>
<evidence type="ECO:0000256" key="1">
    <source>
        <dbReference type="SAM" id="MobiDB-lite"/>
    </source>
</evidence>
<dbReference type="GO" id="GO:0032968">
    <property type="term" value="P:positive regulation of transcription elongation by RNA polymerase II"/>
    <property type="evidence" value="ECO:0007669"/>
    <property type="project" value="TreeGrafter"/>
</dbReference>
<dbReference type="Pfam" id="PF04004">
    <property type="entry name" value="Leo1"/>
    <property type="match status" value="1"/>
</dbReference>
<accession>A0A0D6ENU2</accession>
<feature type="region of interest" description="Disordered" evidence="1">
    <location>
        <begin position="121"/>
        <end position="159"/>
    </location>
</feature>
<feature type="region of interest" description="Disordered" evidence="1">
    <location>
        <begin position="212"/>
        <end position="245"/>
    </location>
</feature>
<organism evidence="2 3">
    <name type="scientific">Sporidiobolus salmonicolor</name>
    <name type="common">Yeast-like fungus</name>
    <name type="synonym">Sporobolomyces salmonicolor</name>
    <dbReference type="NCBI Taxonomy" id="5005"/>
    <lineage>
        <taxon>Eukaryota</taxon>
        <taxon>Fungi</taxon>
        <taxon>Dikarya</taxon>
        <taxon>Basidiomycota</taxon>
        <taxon>Pucciniomycotina</taxon>
        <taxon>Microbotryomycetes</taxon>
        <taxon>Sporidiobolales</taxon>
        <taxon>Sporidiobolaceae</taxon>
        <taxon>Sporobolomyces</taxon>
    </lineage>
</organism>
<gene>
    <name evidence="2" type="primary">SPOSA6832_02941</name>
</gene>
<dbReference type="PANTHER" id="PTHR23146:SF0">
    <property type="entry name" value="RNA POLYMERASE-ASSOCIATED PROTEIN LEO1"/>
    <property type="match status" value="1"/>
</dbReference>
<feature type="region of interest" description="Disordered" evidence="1">
    <location>
        <begin position="29"/>
        <end position="107"/>
    </location>
</feature>
<reference evidence="3" key="1">
    <citation type="submission" date="2015-02" db="EMBL/GenBank/DDBJ databases">
        <authorList>
            <person name="Gon?alves P."/>
        </authorList>
    </citation>
    <scope>NUCLEOTIDE SEQUENCE [LARGE SCALE GENOMIC DNA]</scope>
</reference>
<dbReference type="OrthoDB" id="20844at2759"/>
<dbReference type="GO" id="GO:0006368">
    <property type="term" value="P:transcription elongation by RNA polymerase II"/>
    <property type="evidence" value="ECO:0007669"/>
    <property type="project" value="InterPro"/>
</dbReference>
<dbReference type="GO" id="GO:0016593">
    <property type="term" value="C:Cdc73/Paf1 complex"/>
    <property type="evidence" value="ECO:0007669"/>
    <property type="project" value="InterPro"/>
</dbReference>
<feature type="compositionally biased region" description="Acidic residues" evidence="1">
    <location>
        <begin position="494"/>
        <end position="506"/>
    </location>
</feature>